<dbReference type="PANTHER" id="PTHR42085">
    <property type="entry name" value="F-BOX DOMAIN-CONTAINING PROTEIN"/>
    <property type="match status" value="1"/>
</dbReference>
<organism evidence="2 3">
    <name type="scientific">Saxophila tyrrhenica</name>
    <dbReference type="NCBI Taxonomy" id="1690608"/>
    <lineage>
        <taxon>Eukaryota</taxon>
        <taxon>Fungi</taxon>
        <taxon>Dikarya</taxon>
        <taxon>Ascomycota</taxon>
        <taxon>Pezizomycotina</taxon>
        <taxon>Dothideomycetes</taxon>
        <taxon>Dothideomycetidae</taxon>
        <taxon>Mycosphaerellales</taxon>
        <taxon>Extremaceae</taxon>
        <taxon>Saxophila</taxon>
    </lineage>
</organism>
<keyword evidence="3" id="KW-1185">Reference proteome</keyword>
<evidence type="ECO:0000313" key="3">
    <source>
        <dbReference type="Proteomes" id="UP001337655"/>
    </source>
</evidence>
<dbReference type="EMBL" id="JAVRRT010000017">
    <property type="protein sequence ID" value="KAK5165248.1"/>
    <property type="molecule type" value="Genomic_DNA"/>
</dbReference>
<accession>A0AAV9P2Q4</accession>
<dbReference type="RefSeq" id="XP_064655391.1">
    <property type="nucleotide sequence ID" value="XM_064806574.1"/>
</dbReference>
<gene>
    <name evidence="2" type="ORF">LTR77_009346</name>
</gene>
<protein>
    <submittedName>
        <fullName evidence="2">Uncharacterized protein</fullName>
    </submittedName>
</protein>
<sequence>MATEELQQTPQEVIPATESETTSTGSRLLDLPAELRAQIFSLVMAEKGWIGVRYVDMSRLRFIKCKELRPMRDLHADFTCAGLVLVNHQTRNEALSMFYALNEFTCTHHDIDSIFNILASRKLLSRLTRFYLHTWIARPPPQLPFLLDSTNNGVEERVQATANTFAASGLTEDVLRFPVDVQDLPESGGGTTRISWLSLAEMSHYEPTDDGWDRCFRRKKAHVENAKQE</sequence>
<dbReference type="InterPro" id="IPR038883">
    <property type="entry name" value="AN11006-like"/>
</dbReference>
<reference evidence="2 3" key="1">
    <citation type="submission" date="2023-08" db="EMBL/GenBank/DDBJ databases">
        <title>Black Yeasts Isolated from many extreme environments.</title>
        <authorList>
            <person name="Coleine C."/>
            <person name="Stajich J.E."/>
            <person name="Selbmann L."/>
        </authorList>
    </citation>
    <scope>NUCLEOTIDE SEQUENCE [LARGE SCALE GENOMIC DNA]</scope>
    <source>
        <strain evidence="2 3">CCFEE 5935</strain>
    </source>
</reference>
<dbReference type="AlphaFoldDB" id="A0AAV9P2Q4"/>
<dbReference type="GeneID" id="89930678"/>
<dbReference type="PANTHER" id="PTHR42085:SF1">
    <property type="entry name" value="F-BOX DOMAIN-CONTAINING PROTEIN"/>
    <property type="match status" value="1"/>
</dbReference>
<evidence type="ECO:0000256" key="1">
    <source>
        <dbReference type="SAM" id="MobiDB-lite"/>
    </source>
</evidence>
<proteinExistence type="predicted"/>
<dbReference type="Proteomes" id="UP001337655">
    <property type="component" value="Unassembled WGS sequence"/>
</dbReference>
<evidence type="ECO:0000313" key="2">
    <source>
        <dbReference type="EMBL" id="KAK5165248.1"/>
    </source>
</evidence>
<comment type="caution">
    <text evidence="2">The sequence shown here is derived from an EMBL/GenBank/DDBJ whole genome shotgun (WGS) entry which is preliminary data.</text>
</comment>
<feature type="region of interest" description="Disordered" evidence="1">
    <location>
        <begin position="1"/>
        <end position="25"/>
    </location>
</feature>
<feature type="compositionally biased region" description="Polar residues" evidence="1">
    <location>
        <begin position="1"/>
        <end position="11"/>
    </location>
</feature>
<name>A0AAV9P2Q4_9PEZI</name>